<evidence type="ECO:0000256" key="8">
    <source>
        <dbReference type="PIRSR" id="PIRSR602401-1"/>
    </source>
</evidence>
<dbReference type="Proteomes" id="UP001383192">
    <property type="component" value="Unassembled WGS sequence"/>
</dbReference>
<dbReference type="GO" id="GO:0020037">
    <property type="term" value="F:heme binding"/>
    <property type="evidence" value="ECO:0007669"/>
    <property type="project" value="InterPro"/>
</dbReference>
<feature type="transmembrane region" description="Helical" evidence="10">
    <location>
        <begin position="38"/>
        <end position="58"/>
    </location>
</feature>
<dbReference type="GO" id="GO:0004497">
    <property type="term" value="F:monooxygenase activity"/>
    <property type="evidence" value="ECO:0007669"/>
    <property type="project" value="UniProtKB-KW"/>
</dbReference>
<dbReference type="PRINTS" id="PR00463">
    <property type="entry name" value="EP450I"/>
</dbReference>
<evidence type="ECO:0000313" key="11">
    <source>
        <dbReference type="EMBL" id="KAK7037631.1"/>
    </source>
</evidence>
<evidence type="ECO:0000256" key="9">
    <source>
        <dbReference type="SAM" id="MobiDB-lite"/>
    </source>
</evidence>
<evidence type="ECO:0000256" key="5">
    <source>
        <dbReference type="ARBA" id="ARBA00023002"/>
    </source>
</evidence>
<keyword evidence="10" id="KW-0812">Transmembrane</keyword>
<keyword evidence="8" id="KW-0349">Heme</keyword>
<evidence type="ECO:0000256" key="7">
    <source>
        <dbReference type="ARBA" id="ARBA00023033"/>
    </source>
</evidence>
<keyword evidence="10" id="KW-0472">Membrane</keyword>
<evidence type="ECO:0000256" key="1">
    <source>
        <dbReference type="ARBA" id="ARBA00001971"/>
    </source>
</evidence>
<evidence type="ECO:0000256" key="10">
    <source>
        <dbReference type="SAM" id="Phobius"/>
    </source>
</evidence>
<comment type="cofactor">
    <cofactor evidence="1 8">
        <name>heme</name>
        <dbReference type="ChEBI" id="CHEBI:30413"/>
    </cofactor>
</comment>
<dbReference type="InterPro" id="IPR002401">
    <property type="entry name" value="Cyt_P450_E_grp-I"/>
</dbReference>
<keyword evidence="12" id="KW-1185">Reference proteome</keyword>
<dbReference type="SUPFAM" id="SSF48264">
    <property type="entry name" value="Cytochrome P450"/>
    <property type="match status" value="1"/>
</dbReference>
<dbReference type="EMBL" id="JAYKXP010000045">
    <property type="protein sequence ID" value="KAK7037631.1"/>
    <property type="molecule type" value="Genomic_DNA"/>
</dbReference>
<dbReference type="PANTHER" id="PTHR24305:SF187">
    <property type="entry name" value="P450, PUTATIVE (EUROFUNG)-RELATED"/>
    <property type="match status" value="1"/>
</dbReference>
<feature type="transmembrane region" description="Helical" evidence="10">
    <location>
        <begin position="65"/>
        <end position="84"/>
    </location>
</feature>
<organism evidence="11 12">
    <name type="scientific">Paramarasmius palmivorus</name>
    <dbReference type="NCBI Taxonomy" id="297713"/>
    <lineage>
        <taxon>Eukaryota</taxon>
        <taxon>Fungi</taxon>
        <taxon>Dikarya</taxon>
        <taxon>Basidiomycota</taxon>
        <taxon>Agaricomycotina</taxon>
        <taxon>Agaricomycetes</taxon>
        <taxon>Agaricomycetidae</taxon>
        <taxon>Agaricales</taxon>
        <taxon>Marasmiineae</taxon>
        <taxon>Marasmiaceae</taxon>
        <taxon>Paramarasmius</taxon>
    </lineage>
</organism>
<dbReference type="InterPro" id="IPR001128">
    <property type="entry name" value="Cyt_P450"/>
</dbReference>
<comment type="pathway">
    <text evidence="2">Secondary metabolite biosynthesis.</text>
</comment>
<dbReference type="Gene3D" id="1.10.630.10">
    <property type="entry name" value="Cytochrome P450"/>
    <property type="match status" value="1"/>
</dbReference>
<evidence type="ECO:0000256" key="2">
    <source>
        <dbReference type="ARBA" id="ARBA00005179"/>
    </source>
</evidence>
<dbReference type="GO" id="GO:0016705">
    <property type="term" value="F:oxidoreductase activity, acting on paired donors, with incorporation or reduction of molecular oxygen"/>
    <property type="evidence" value="ECO:0007669"/>
    <property type="project" value="InterPro"/>
</dbReference>
<dbReference type="PRINTS" id="PR00385">
    <property type="entry name" value="P450"/>
</dbReference>
<dbReference type="GO" id="GO:0005506">
    <property type="term" value="F:iron ion binding"/>
    <property type="evidence" value="ECO:0007669"/>
    <property type="project" value="InterPro"/>
</dbReference>
<name>A0AAW0CDE8_9AGAR</name>
<evidence type="ECO:0000313" key="12">
    <source>
        <dbReference type="Proteomes" id="UP001383192"/>
    </source>
</evidence>
<feature type="binding site" description="axial binding residue" evidence="8">
    <location>
        <position position="517"/>
    </location>
    <ligand>
        <name>heme</name>
        <dbReference type="ChEBI" id="CHEBI:30413"/>
    </ligand>
    <ligandPart>
        <name>Fe</name>
        <dbReference type="ChEBI" id="CHEBI:18248"/>
    </ligandPart>
</feature>
<evidence type="ECO:0008006" key="13">
    <source>
        <dbReference type="Google" id="ProtNLM"/>
    </source>
</evidence>
<keyword evidence="5" id="KW-0560">Oxidoreductase</keyword>
<accession>A0AAW0CDE8</accession>
<proteinExistence type="inferred from homology"/>
<dbReference type="Pfam" id="PF00067">
    <property type="entry name" value="p450"/>
    <property type="match status" value="1"/>
</dbReference>
<gene>
    <name evidence="11" type="ORF">VNI00_010847</name>
</gene>
<reference evidence="11 12" key="1">
    <citation type="submission" date="2024-01" db="EMBL/GenBank/DDBJ databases">
        <title>A draft genome for a cacao thread blight-causing isolate of Paramarasmius palmivorus.</title>
        <authorList>
            <person name="Baruah I.K."/>
            <person name="Bukari Y."/>
            <person name="Amoako-Attah I."/>
            <person name="Meinhardt L.W."/>
            <person name="Bailey B.A."/>
            <person name="Cohen S.P."/>
        </authorList>
    </citation>
    <scope>NUCLEOTIDE SEQUENCE [LARGE SCALE GENOMIC DNA]</scope>
    <source>
        <strain evidence="11 12">GH-12</strain>
    </source>
</reference>
<evidence type="ECO:0000256" key="6">
    <source>
        <dbReference type="ARBA" id="ARBA00023004"/>
    </source>
</evidence>
<dbReference type="AlphaFoldDB" id="A0AAW0CDE8"/>
<dbReference type="InterPro" id="IPR036396">
    <property type="entry name" value="Cyt_P450_sf"/>
</dbReference>
<dbReference type="InterPro" id="IPR050121">
    <property type="entry name" value="Cytochrome_P450_monoxygenase"/>
</dbReference>
<feature type="region of interest" description="Disordered" evidence="9">
    <location>
        <begin position="474"/>
        <end position="493"/>
    </location>
</feature>
<keyword evidence="10" id="KW-1133">Transmembrane helix</keyword>
<dbReference type="PANTHER" id="PTHR24305">
    <property type="entry name" value="CYTOCHROME P450"/>
    <property type="match status" value="1"/>
</dbReference>
<sequence length="574" mass="64519">METTAVLNVTLKLTGLSALAGVGTHQLFRRNEPTRHTFLPYLLLLALAPMGLCHYLDVLDTMSLAISYASFYLFMTISVIAYRLSPYHPLADIPGPTMFKVSKLWRAYICWKGQQHHMLKALHDEYGTVVRTGPNEISVIDVDSMKAVLGPNGLPKGQGYQVRRDERTDGSLLELVGDPHTARRRLWNRGMSTESLREYEEIIHHRAVQLVEGLSSRSHVDLGKWLAYFSVDFMADMAFGAGSSGPQMLVNGGDKHGLLELIAQAAKTSEILTHIPWLRHFPGYQTVLAQNVQRMLDFGRTWSSARVTNGARTKDLWYHLTDEAGLEKSPPSLETVTSDSALAIVAGSDTTASAMSSLFWFLLSNPEWYKRLQKEVDEVYPEGDDALDASRHGKMKVLGACLDECLRLAPPVPSGGARTVVEPRVIAGHLLPRGTQVYVPTYCVHRRAYHFYPNTDDFDPSRWLVDPNFNPTSNAPSYTPPSNADESLSPSTPSIYSPPQILDYEAYIPFSYGPANCVGKNLARREMMMVISLLMQKFEFRFKEGFEWQSWPDRIEDYFVALRGPLEIEVRARR</sequence>
<comment type="similarity">
    <text evidence="3">Belongs to the cytochrome P450 family.</text>
</comment>
<protein>
    <recommendedName>
        <fullName evidence="13">Cytochrome P450</fullName>
    </recommendedName>
</protein>
<evidence type="ECO:0000256" key="4">
    <source>
        <dbReference type="ARBA" id="ARBA00022723"/>
    </source>
</evidence>
<keyword evidence="7" id="KW-0503">Monooxygenase</keyword>
<comment type="caution">
    <text evidence="11">The sequence shown here is derived from an EMBL/GenBank/DDBJ whole genome shotgun (WGS) entry which is preliminary data.</text>
</comment>
<keyword evidence="4 8" id="KW-0479">Metal-binding</keyword>
<evidence type="ECO:0000256" key="3">
    <source>
        <dbReference type="ARBA" id="ARBA00010617"/>
    </source>
</evidence>
<keyword evidence="6 8" id="KW-0408">Iron</keyword>